<name>A0A833L0B3_UNCSA</name>
<dbReference type="AlphaFoldDB" id="A0A833L0B3"/>
<protein>
    <submittedName>
        <fullName evidence="1">Uncharacterized protein</fullName>
    </submittedName>
</protein>
<proteinExistence type="predicted"/>
<evidence type="ECO:0000313" key="2">
    <source>
        <dbReference type="Proteomes" id="UP000488506"/>
    </source>
</evidence>
<organism evidence="1 2">
    <name type="scientific">Candidatus Saganbacteria bacterium</name>
    <dbReference type="NCBI Taxonomy" id="2575572"/>
    <lineage>
        <taxon>Bacteria</taxon>
        <taxon>Bacillati</taxon>
        <taxon>Saganbacteria</taxon>
    </lineage>
</organism>
<accession>A0A833L0B3</accession>
<gene>
    <name evidence="1" type="ORF">FD145_1185</name>
</gene>
<reference evidence="1 2" key="1">
    <citation type="submission" date="2019-12" db="EMBL/GenBank/DDBJ databases">
        <authorList>
            <person name="Wolfe R."/>
            <person name="Danczak R."/>
            <person name="Wilkins M."/>
        </authorList>
    </citation>
    <scope>NUCLEOTIDE SEQUENCE [LARGE SCALE GENOMIC DNA]</scope>
    <source>
        <strain evidence="1">X2_MaxBin.013</strain>
    </source>
</reference>
<dbReference type="EMBL" id="WPAF01000021">
    <property type="protein sequence ID" value="KAF0133647.1"/>
    <property type="molecule type" value="Genomic_DNA"/>
</dbReference>
<sequence>MYESLYHKKFYYEELKKDFLAASIKYRGRGEDKIDGVSFDKIYESAKIFGSSEWEVSAPTSQKIEGSDNWILVNKDEIIHKDLIVCQRIAEFLCYLAEKMGFEQARVVSIATNSGTHAVAVFKAGNNYVILDNEALVFGGSTLRESLLKYHRLKGHGPQMRGLMCIQ</sequence>
<evidence type="ECO:0000313" key="1">
    <source>
        <dbReference type="EMBL" id="KAF0133647.1"/>
    </source>
</evidence>
<comment type="caution">
    <text evidence="1">The sequence shown here is derived from an EMBL/GenBank/DDBJ whole genome shotgun (WGS) entry which is preliminary data.</text>
</comment>
<dbReference type="Proteomes" id="UP000488506">
    <property type="component" value="Unassembled WGS sequence"/>
</dbReference>